<protein>
    <submittedName>
        <fullName evidence="1">Uncharacterized protein</fullName>
    </submittedName>
</protein>
<reference evidence="1" key="1">
    <citation type="submission" date="2021-01" db="EMBL/GenBank/DDBJ databases">
        <authorList>
            <person name="Zhong Y.L."/>
        </authorList>
    </citation>
    <scope>NUCLEOTIDE SEQUENCE</scope>
    <source>
        <strain evidence="1">KCTC 23302</strain>
    </source>
</reference>
<gene>
    <name evidence="1" type="ORF">JJQ60_09685</name>
</gene>
<dbReference type="Proteomes" id="UP000651057">
    <property type="component" value="Unassembled WGS sequence"/>
</dbReference>
<name>A0A937DBG1_9FLAO</name>
<accession>A0A937DBG1</accession>
<keyword evidence="2" id="KW-1185">Reference proteome</keyword>
<proteinExistence type="predicted"/>
<organism evidence="1 2">
    <name type="scientific">Aquimarina mytili</name>
    <dbReference type="NCBI Taxonomy" id="874423"/>
    <lineage>
        <taxon>Bacteria</taxon>
        <taxon>Pseudomonadati</taxon>
        <taxon>Bacteroidota</taxon>
        <taxon>Flavobacteriia</taxon>
        <taxon>Flavobacteriales</taxon>
        <taxon>Flavobacteriaceae</taxon>
        <taxon>Aquimarina</taxon>
    </lineage>
</organism>
<evidence type="ECO:0000313" key="1">
    <source>
        <dbReference type="EMBL" id="MBL0683786.1"/>
    </source>
</evidence>
<sequence length="282" mass="32670">MKSDFTDICTLLNSDKKEQQLQGITLTLKHPKLKKDIQLIEDIIQETFFEQCSKWRAIFKAGATFLSYPEILLLALEDWKLYFPLNEPRGYTSEIHSFQHYTAYADPWYEQGYYDTPDNRVSFRDHFGYFKTAQEKYIERVAGSKKVTSLVTYSGLPSSYANLHGGIDLKKFKKIDMYIQKLENHPKRKKNPYQKLLFSRIVPLQNTWHGKLLASYCIGTSENGDIEAKETYKKLINKVAKSYLVFGIETVICESGGMSLKYGTPNELFAYNQASLVWLLTL</sequence>
<comment type="caution">
    <text evidence="1">The sequence shown here is derived from an EMBL/GenBank/DDBJ whole genome shotgun (WGS) entry which is preliminary data.</text>
</comment>
<dbReference type="EMBL" id="JAERQJ010000003">
    <property type="protein sequence ID" value="MBL0683786.1"/>
    <property type="molecule type" value="Genomic_DNA"/>
</dbReference>
<dbReference type="AlphaFoldDB" id="A0A937DBG1"/>
<dbReference type="RefSeq" id="WP_201919110.1">
    <property type="nucleotide sequence ID" value="NZ_BAABAX010000005.1"/>
</dbReference>
<evidence type="ECO:0000313" key="2">
    <source>
        <dbReference type="Proteomes" id="UP000651057"/>
    </source>
</evidence>